<organism evidence="2 3">
    <name type="scientific">Mucilaginibacter ginkgonis</name>
    <dbReference type="NCBI Taxonomy" id="2682091"/>
    <lineage>
        <taxon>Bacteria</taxon>
        <taxon>Pseudomonadati</taxon>
        <taxon>Bacteroidota</taxon>
        <taxon>Sphingobacteriia</taxon>
        <taxon>Sphingobacteriales</taxon>
        <taxon>Sphingobacteriaceae</taxon>
        <taxon>Mucilaginibacter</taxon>
    </lineage>
</organism>
<gene>
    <name evidence="2" type="ORF">GO620_003840</name>
</gene>
<dbReference type="Proteomes" id="UP000429232">
    <property type="component" value="Chromosome"/>
</dbReference>
<keyword evidence="3" id="KW-1185">Reference proteome</keyword>
<evidence type="ECO:0000313" key="3">
    <source>
        <dbReference type="Proteomes" id="UP000429232"/>
    </source>
</evidence>
<dbReference type="KEGG" id="mgik:GO620_003840"/>
<dbReference type="RefSeq" id="WP_157526483.1">
    <property type="nucleotide sequence ID" value="NZ_CP066775.1"/>
</dbReference>
<feature type="domain" description="RES" evidence="1">
    <location>
        <begin position="114"/>
        <end position="251"/>
    </location>
</feature>
<sequence length="371" mass="43062">MAEDLIDENGRIAKVANNKFNTERLNVQPIHKIIDKLNWYRSLFGKVHDLPEEQYELLKKNVATFFNLKSVVKAVSLPRHLVRISHNTNIFSGRSKPVSYFTSIEDILAPPSHLVKINRCNIERQRVLYCSLDEASAFWETKPKYGDIITVTRFVLKNGAESTCSVIIPEPFSAENFSDPLRLVYSLIREFFVDVFTLKVDRSRPRDYLFSAVISSEQLFYPIRSKDDVEAIIYPSVQRKGFGDNIALRNDVFLQKYFFVSAETRFILDEYIEHDPMSQEPTADQVMASFYSYSYNPITSKISYNSKVDEIFELLKKFQDPKNPQTRIDNGPDIPKNIAFNMSDPEFIIPEYLEEFRRNNNAQDKGTPDEK</sequence>
<dbReference type="AlphaFoldDB" id="A0A6I4I661"/>
<name>A0A6I4I661_9SPHI</name>
<dbReference type="EMBL" id="CP066775">
    <property type="protein sequence ID" value="QQL50598.1"/>
    <property type="molecule type" value="Genomic_DNA"/>
</dbReference>
<protein>
    <submittedName>
        <fullName evidence="2">RES family NAD+ phosphorylase</fullName>
    </submittedName>
</protein>
<dbReference type="InterPro" id="IPR014914">
    <property type="entry name" value="RES_dom"/>
</dbReference>
<evidence type="ECO:0000259" key="1">
    <source>
        <dbReference type="Pfam" id="PF08808"/>
    </source>
</evidence>
<dbReference type="Pfam" id="PF08808">
    <property type="entry name" value="RES"/>
    <property type="match status" value="1"/>
</dbReference>
<proteinExistence type="predicted"/>
<reference evidence="2 3" key="1">
    <citation type="submission" date="2020-12" db="EMBL/GenBank/DDBJ databases">
        <title>HMF7856_wgs.fasta genome submission.</title>
        <authorList>
            <person name="Kang H."/>
            <person name="Kim H."/>
            <person name="Joh K."/>
        </authorList>
    </citation>
    <scope>NUCLEOTIDE SEQUENCE [LARGE SCALE GENOMIC DNA]</scope>
    <source>
        <strain evidence="2 3">HMF7856</strain>
    </source>
</reference>
<evidence type="ECO:0000313" key="2">
    <source>
        <dbReference type="EMBL" id="QQL50598.1"/>
    </source>
</evidence>
<accession>A0A6I4I661</accession>